<dbReference type="SUPFAM" id="SSF75304">
    <property type="entry name" value="Amidase signature (AS) enzymes"/>
    <property type="match status" value="1"/>
</dbReference>
<sequence length="585" mass="61758">MSIVSLSSSNPTCTLDDLQNAAKVYNFSIASGSVDESTFLQFANAFDATCQEIQDLPEYEHPGLRPTAVEGGERTFCRPSNRDNPLNGWSHVTSLKSADPKARKEGRLSGRTIAIKDNISVAGLPLRIGCSPSLYASAVHPVSSIDATIVSRILAAGAEIKGTGTCENLSLFALSYTSDSGPVHNAWKSGYCTGGSSSGCGTLVSVPDVQEARVKGRREGGSHDLGEGVDMAMGGDQGGSVRLPAAYSGIYGLKPTHGLVPYTGIASLSPMVDHAGPMARTVEDIALLLSVVAGYDGIDSRMTPLSPKREEVKDYLAELDAWRAIKEAAGEWTPTAAAKGLKVGILEEGFAFAGIDEEVKATVLQAVRRFSNLGADVRSISIPLHAHGPAIWTVACRPGMGAGLSNAPSTHLSHPLPHVDPVPSHANEKYYAALANRNPAVINVLLNAAQMEQKHGARLARKAQMHIHELRAAYDSALEAVDILITPLNPTVAPRIPAGALEDGGKGGSVWDIVEPTVGATMNTCPFNITGHPALSMPVGWGNVSRGIEEGKLPIGMQLIGKRFDERTMLRAAGAWEVGGKWKGW</sequence>
<dbReference type="Pfam" id="PF01425">
    <property type="entry name" value="Amidase"/>
    <property type="match status" value="2"/>
</dbReference>
<dbReference type="InterPro" id="IPR000120">
    <property type="entry name" value="Amidase"/>
</dbReference>
<keyword evidence="3" id="KW-1185">Reference proteome</keyword>
<dbReference type="EMBL" id="MU003765">
    <property type="protein sequence ID" value="KAF2726266.1"/>
    <property type="molecule type" value="Genomic_DNA"/>
</dbReference>
<evidence type="ECO:0000259" key="1">
    <source>
        <dbReference type="Pfam" id="PF01425"/>
    </source>
</evidence>
<protein>
    <submittedName>
        <fullName evidence="2">Amidase signature enzyme</fullName>
    </submittedName>
</protein>
<organism evidence="2 3">
    <name type="scientific">Polychaeton citri CBS 116435</name>
    <dbReference type="NCBI Taxonomy" id="1314669"/>
    <lineage>
        <taxon>Eukaryota</taxon>
        <taxon>Fungi</taxon>
        <taxon>Dikarya</taxon>
        <taxon>Ascomycota</taxon>
        <taxon>Pezizomycotina</taxon>
        <taxon>Dothideomycetes</taxon>
        <taxon>Dothideomycetidae</taxon>
        <taxon>Capnodiales</taxon>
        <taxon>Capnodiaceae</taxon>
        <taxon>Polychaeton</taxon>
    </lineage>
</organism>
<dbReference type="OrthoDB" id="1879366at2759"/>
<feature type="domain" description="Amidase" evidence="1">
    <location>
        <begin position="228"/>
        <end position="570"/>
    </location>
</feature>
<dbReference type="InterPro" id="IPR023631">
    <property type="entry name" value="Amidase_dom"/>
</dbReference>
<gene>
    <name evidence="2" type="ORF">K431DRAFT_290118</name>
</gene>
<evidence type="ECO:0000313" key="2">
    <source>
        <dbReference type="EMBL" id="KAF2726266.1"/>
    </source>
</evidence>
<evidence type="ECO:0000313" key="3">
    <source>
        <dbReference type="Proteomes" id="UP000799441"/>
    </source>
</evidence>
<dbReference type="Proteomes" id="UP000799441">
    <property type="component" value="Unassembled WGS sequence"/>
</dbReference>
<dbReference type="PANTHER" id="PTHR11895">
    <property type="entry name" value="TRANSAMIDASE"/>
    <property type="match status" value="1"/>
</dbReference>
<proteinExistence type="predicted"/>
<dbReference type="AlphaFoldDB" id="A0A9P4QJY9"/>
<dbReference type="GO" id="GO:0003824">
    <property type="term" value="F:catalytic activity"/>
    <property type="evidence" value="ECO:0007669"/>
    <property type="project" value="InterPro"/>
</dbReference>
<reference evidence="2" key="1">
    <citation type="journal article" date="2020" name="Stud. Mycol.">
        <title>101 Dothideomycetes genomes: a test case for predicting lifestyles and emergence of pathogens.</title>
        <authorList>
            <person name="Haridas S."/>
            <person name="Albert R."/>
            <person name="Binder M."/>
            <person name="Bloem J."/>
            <person name="Labutti K."/>
            <person name="Salamov A."/>
            <person name="Andreopoulos B."/>
            <person name="Baker S."/>
            <person name="Barry K."/>
            <person name="Bills G."/>
            <person name="Bluhm B."/>
            <person name="Cannon C."/>
            <person name="Castanera R."/>
            <person name="Culley D."/>
            <person name="Daum C."/>
            <person name="Ezra D."/>
            <person name="Gonzalez J."/>
            <person name="Henrissat B."/>
            <person name="Kuo A."/>
            <person name="Liang C."/>
            <person name="Lipzen A."/>
            <person name="Lutzoni F."/>
            <person name="Magnuson J."/>
            <person name="Mondo S."/>
            <person name="Nolan M."/>
            <person name="Ohm R."/>
            <person name="Pangilinan J."/>
            <person name="Park H.-J."/>
            <person name="Ramirez L."/>
            <person name="Alfaro M."/>
            <person name="Sun H."/>
            <person name="Tritt A."/>
            <person name="Yoshinaga Y."/>
            <person name="Zwiers L.-H."/>
            <person name="Turgeon B."/>
            <person name="Goodwin S."/>
            <person name="Spatafora J."/>
            <person name="Crous P."/>
            <person name="Grigoriev I."/>
        </authorList>
    </citation>
    <scope>NUCLEOTIDE SEQUENCE</scope>
    <source>
        <strain evidence="2">CBS 116435</strain>
    </source>
</reference>
<dbReference type="InterPro" id="IPR036928">
    <property type="entry name" value="AS_sf"/>
</dbReference>
<feature type="domain" description="Amidase" evidence="1">
    <location>
        <begin position="99"/>
        <end position="206"/>
    </location>
</feature>
<accession>A0A9P4QJY9</accession>
<dbReference type="Gene3D" id="3.90.1300.10">
    <property type="entry name" value="Amidase signature (AS) domain"/>
    <property type="match status" value="1"/>
</dbReference>
<dbReference type="PANTHER" id="PTHR11895:SF171">
    <property type="entry name" value="AMIDASE DOMAIN-CONTAINING PROTEIN"/>
    <property type="match status" value="1"/>
</dbReference>
<name>A0A9P4QJY9_9PEZI</name>
<comment type="caution">
    <text evidence="2">The sequence shown here is derived from an EMBL/GenBank/DDBJ whole genome shotgun (WGS) entry which is preliminary data.</text>
</comment>